<keyword evidence="4" id="KW-0808">Transferase</keyword>
<feature type="transmembrane region" description="Helical" evidence="9">
    <location>
        <begin position="70"/>
        <end position="94"/>
    </location>
</feature>
<dbReference type="EC" id="2.7.13.3" evidence="2"/>
<organism evidence="11 12">
    <name type="scientific">Microbispora rosea</name>
    <dbReference type="NCBI Taxonomy" id="58117"/>
    <lineage>
        <taxon>Bacteria</taxon>
        <taxon>Bacillati</taxon>
        <taxon>Actinomycetota</taxon>
        <taxon>Actinomycetes</taxon>
        <taxon>Streptosporangiales</taxon>
        <taxon>Streptosporangiaceae</taxon>
        <taxon>Microbispora</taxon>
    </lineage>
</organism>
<keyword evidence="3" id="KW-0597">Phosphoprotein</keyword>
<dbReference type="AlphaFoldDB" id="A0A1N6YSR5"/>
<dbReference type="GO" id="GO:0005524">
    <property type="term" value="F:ATP binding"/>
    <property type="evidence" value="ECO:0007669"/>
    <property type="project" value="UniProtKB-KW"/>
</dbReference>
<dbReference type="InterPro" id="IPR050482">
    <property type="entry name" value="Sensor_HK_TwoCompSys"/>
</dbReference>
<dbReference type="CDD" id="cd16917">
    <property type="entry name" value="HATPase_UhpB-NarQ-NarX-like"/>
    <property type="match status" value="1"/>
</dbReference>
<proteinExistence type="predicted"/>
<evidence type="ECO:0000256" key="3">
    <source>
        <dbReference type="ARBA" id="ARBA00022553"/>
    </source>
</evidence>
<evidence type="ECO:0000256" key="6">
    <source>
        <dbReference type="ARBA" id="ARBA00022777"/>
    </source>
</evidence>
<dbReference type="Pfam" id="PF07730">
    <property type="entry name" value="HisKA_3"/>
    <property type="match status" value="1"/>
</dbReference>
<dbReference type="InterPro" id="IPR011712">
    <property type="entry name" value="Sig_transdc_His_kin_sub3_dim/P"/>
</dbReference>
<evidence type="ECO:0000259" key="10">
    <source>
        <dbReference type="Pfam" id="PF07730"/>
    </source>
</evidence>
<feature type="domain" description="Signal transduction histidine kinase subgroup 3 dimerisation and phosphoacceptor" evidence="10">
    <location>
        <begin position="183"/>
        <end position="248"/>
    </location>
</feature>
<dbReference type="GO" id="GO:0016020">
    <property type="term" value="C:membrane"/>
    <property type="evidence" value="ECO:0007669"/>
    <property type="project" value="InterPro"/>
</dbReference>
<keyword evidence="8" id="KW-0902">Two-component regulatory system</keyword>
<keyword evidence="9" id="KW-0472">Membrane</keyword>
<evidence type="ECO:0000256" key="2">
    <source>
        <dbReference type="ARBA" id="ARBA00012438"/>
    </source>
</evidence>
<dbReference type="PANTHER" id="PTHR24421:SF10">
    <property type="entry name" value="NITRATE_NITRITE SENSOR PROTEIN NARQ"/>
    <property type="match status" value="1"/>
</dbReference>
<dbReference type="RefSeq" id="WP_076434509.1">
    <property type="nucleotide sequence ID" value="NZ_FTNI01000006.1"/>
</dbReference>
<dbReference type="STRING" id="58117.SAMN05421833_106267"/>
<evidence type="ECO:0000313" key="11">
    <source>
        <dbReference type="EMBL" id="SIR17664.1"/>
    </source>
</evidence>
<comment type="catalytic activity">
    <reaction evidence="1">
        <text>ATP + protein L-histidine = ADP + protein N-phospho-L-histidine.</text>
        <dbReference type="EC" id="2.7.13.3"/>
    </reaction>
</comment>
<feature type="transmembrane region" description="Helical" evidence="9">
    <location>
        <begin position="132"/>
        <end position="151"/>
    </location>
</feature>
<dbReference type="GO" id="GO:0000155">
    <property type="term" value="F:phosphorelay sensor kinase activity"/>
    <property type="evidence" value="ECO:0007669"/>
    <property type="project" value="InterPro"/>
</dbReference>
<keyword evidence="7" id="KW-0067">ATP-binding</keyword>
<gene>
    <name evidence="11" type="ORF">SAMN05421833_106267</name>
</gene>
<dbReference type="Gene3D" id="3.30.565.10">
    <property type="entry name" value="Histidine kinase-like ATPase, C-terminal domain"/>
    <property type="match status" value="1"/>
</dbReference>
<keyword evidence="9" id="KW-0812">Transmembrane</keyword>
<evidence type="ECO:0000256" key="9">
    <source>
        <dbReference type="SAM" id="Phobius"/>
    </source>
</evidence>
<keyword evidence="5" id="KW-0547">Nucleotide-binding</keyword>
<evidence type="ECO:0000256" key="1">
    <source>
        <dbReference type="ARBA" id="ARBA00000085"/>
    </source>
</evidence>
<name>A0A1N6YSR5_9ACTN</name>
<dbReference type="EMBL" id="FTNI01000006">
    <property type="protein sequence ID" value="SIR17664.1"/>
    <property type="molecule type" value="Genomic_DNA"/>
</dbReference>
<feature type="transmembrane region" description="Helical" evidence="9">
    <location>
        <begin position="106"/>
        <end position="126"/>
    </location>
</feature>
<keyword evidence="9" id="KW-1133">Transmembrane helix</keyword>
<evidence type="ECO:0000256" key="5">
    <source>
        <dbReference type="ARBA" id="ARBA00022741"/>
    </source>
</evidence>
<evidence type="ECO:0000256" key="7">
    <source>
        <dbReference type="ARBA" id="ARBA00022840"/>
    </source>
</evidence>
<protein>
    <recommendedName>
        <fullName evidence="2">histidine kinase</fullName>
        <ecNumber evidence="2">2.7.13.3</ecNumber>
    </recommendedName>
</protein>
<reference evidence="12" key="1">
    <citation type="submission" date="2017-01" db="EMBL/GenBank/DDBJ databases">
        <authorList>
            <person name="Varghese N."/>
            <person name="Submissions S."/>
        </authorList>
    </citation>
    <scope>NUCLEOTIDE SEQUENCE [LARGE SCALE GENOMIC DNA]</scope>
    <source>
        <strain evidence="12">ATCC 12950</strain>
    </source>
</reference>
<dbReference type="Proteomes" id="UP000186096">
    <property type="component" value="Unassembled WGS sequence"/>
</dbReference>
<dbReference type="OrthoDB" id="227596at2"/>
<keyword evidence="12" id="KW-1185">Reference proteome</keyword>
<dbReference type="Gene3D" id="1.20.5.1930">
    <property type="match status" value="1"/>
</dbReference>
<evidence type="ECO:0000313" key="12">
    <source>
        <dbReference type="Proteomes" id="UP000186096"/>
    </source>
</evidence>
<sequence>MHGRPDYQPPLDRWGVALRYLCAVVPMLFNGIVLAWLVFRDGDRLPQVLIDTTLGLTGLVLMGWRRRWPWQIALATALLTTVSSTATGPAYVAYVSLVTHRRWSRTIPIAAAYVVSLLVGGSLGGIDQATVVSSVTGLTILGGLTVFGLYLRGRRDLELSLRERARAAEREQRQRIDQARLAERVKIAQEMHDVLAHRISLLAMLAGGLAYRTDLGPEQTREAALAIQENAHQSLNELRTVLRTLRDDGAVEAPQPGLSHLEALFGEVRAAGQRVEVDDSIDGRESLPAHTGRHAYRIVQEALTNARKHAPGARVTAELGGRAGEGLRIRVTNPTRPGSAPGPGGRLGLVGLAERTRMAGGTFSHTIQDGRFILDVRLPWEAADRDPAGDSG</sequence>
<accession>A0A1N6YSR5</accession>
<evidence type="ECO:0000256" key="8">
    <source>
        <dbReference type="ARBA" id="ARBA00023012"/>
    </source>
</evidence>
<dbReference type="GO" id="GO:0046983">
    <property type="term" value="F:protein dimerization activity"/>
    <property type="evidence" value="ECO:0007669"/>
    <property type="project" value="InterPro"/>
</dbReference>
<keyword evidence="6 11" id="KW-0418">Kinase</keyword>
<dbReference type="PANTHER" id="PTHR24421">
    <property type="entry name" value="NITRATE/NITRITE SENSOR PROTEIN NARX-RELATED"/>
    <property type="match status" value="1"/>
</dbReference>
<evidence type="ECO:0000256" key="4">
    <source>
        <dbReference type="ARBA" id="ARBA00022679"/>
    </source>
</evidence>
<feature type="transmembrane region" description="Helical" evidence="9">
    <location>
        <begin position="17"/>
        <end position="39"/>
    </location>
</feature>
<dbReference type="InterPro" id="IPR036890">
    <property type="entry name" value="HATPase_C_sf"/>
</dbReference>